<comment type="function">
    <text evidence="6">Induces local and distal defense responses (incompatible hypersensitive reaction) in plants from the solanaceae and cruciferae families. Elicits leaf necrosis and causes the accumulation of pathogenesis-related proteins. Might interact with the lipidic molecules of the plasma membrane.</text>
</comment>
<evidence type="ECO:0000256" key="1">
    <source>
        <dbReference type="ARBA" id="ARBA00004613"/>
    </source>
</evidence>
<dbReference type="AlphaFoldDB" id="A0AAV0V0J5"/>
<evidence type="ECO:0000256" key="6">
    <source>
        <dbReference type="RuleBase" id="RU368111"/>
    </source>
</evidence>
<evidence type="ECO:0000256" key="4">
    <source>
        <dbReference type="ARBA" id="ARBA00022978"/>
    </source>
</evidence>
<evidence type="ECO:0000256" key="5">
    <source>
        <dbReference type="ARBA" id="ARBA00023157"/>
    </source>
</evidence>
<comment type="caution">
    <text evidence="8">The sequence shown here is derived from an EMBL/GenBank/DDBJ whole genome shotgun (WGS) entry which is preliminary data.</text>
</comment>
<comment type="subcellular location">
    <subcellularLocation>
        <location evidence="1 6">Secreted</location>
    </subcellularLocation>
</comment>
<keyword evidence="4 6" id="KW-0928">Hypersensitive response elicitation</keyword>
<dbReference type="EMBL" id="CANTFL010001448">
    <property type="protein sequence ID" value="CAI5741214.1"/>
    <property type="molecule type" value="Genomic_DNA"/>
</dbReference>
<dbReference type="SMART" id="SM01187">
    <property type="entry name" value="Elicitin"/>
    <property type="match status" value="1"/>
</dbReference>
<dbReference type="Proteomes" id="UP001162031">
    <property type="component" value="Unassembled WGS sequence"/>
</dbReference>
<dbReference type="InterPro" id="IPR036470">
    <property type="entry name" value="Elicitin_sf"/>
</dbReference>
<feature type="signal peptide" evidence="7">
    <location>
        <begin position="1"/>
        <end position="21"/>
    </location>
</feature>
<evidence type="ECO:0000313" key="8">
    <source>
        <dbReference type="EMBL" id="CAI5741214.1"/>
    </source>
</evidence>
<dbReference type="InterPro" id="IPR002200">
    <property type="entry name" value="Elicitin"/>
</dbReference>
<sequence>MKPVTFITVVAAAALGSLVAAEKCAKTTLSFAFIPLESISEECADESGYVLLPFDSMPTQNETHAMCKSKACKEMLHSADMPDCTTLVDGAAENIREKFRLMRASCLVAEVNTLST</sequence>
<evidence type="ECO:0000256" key="7">
    <source>
        <dbReference type="SAM" id="SignalP"/>
    </source>
</evidence>
<dbReference type="GO" id="GO:0005576">
    <property type="term" value="C:extracellular region"/>
    <property type="evidence" value="ECO:0007669"/>
    <property type="project" value="UniProtKB-SubCell"/>
</dbReference>
<accession>A0AAV0V0J5</accession>
<name>A0AAV0V0J5_HYABA</name>
<evidence type="ECO:0000256" key="3">
    <source>
        <dbReference type="ARBA" id="ARBA00022525"/>
    </source>
</evidence>
<keyword evidence="9" id="KW-1185">Reference proteome</keyword>
<dbReference type="GO" id="GO:0052040">
    <property type="term" value="P:symbiont-mediated perturbation of host programmed cell death"/>
    <property type="evidence" value="ECO:0007669"/>
    <property type="project" value="UniProtKB-UniRule"/>
</dbReference>
<feature type="chain" id="PRO_5043942480" description="Elicitin" evidence="7">
    <location>
        <begin position="22"/>
        <end position="116"/>
    </location>
</feature>
<keyword evidence="5 6" id="KW-1015">Disulfide bond</keyword>
<protein>
    <recommendedName>
        <fullName evidence="6">Elicitin</fullName>
    </recommendedName>
</protein>
<organism evidence="8 9">
    <name type="scientific">Hyaloperonospora brassicae</name>
    <name type="common">Brassica downy mildew</name>
    <name type="synonym">Peronospora brassicae</name>
    <dbReference type="NCBI Taxonomy" id="162125"/>
    <lineage>
        <taxon>Eukaryota</taxon>
        <taxon>Sar</taxon>
        <taxon>Stramenopiles</taxon>
        <taxon>Oomycota</taxon>
        <taxon>Peronosporomycetes</taxon>
        <taxon>Peronosporales</taxon>
        <taxon>Peronosporaceae</taxon>
        <taxon>Hyaloperonospora</taxon>
    </lineage>
</organism>
<comment type="similarity">
    <text evidence="2 6">Belongs to the elicitin family.</text>
</comment>
<dbReference type="Pfam" id="PF00964">
    <property type="entry name" value="Elicitin"/>
    <property type="match status" value="1"/>
</dbReference>
<evidence type="ECO:0000313" key="9">
    <source>
        <dbReference type="Proteomes" id="UP001162031"/>
    </source>
</evidence>
<gene>
    <name evidence="8" type="ORF">HBR001_LOCUS8405</name>
</gene>
<reference evidence="8" key="1">
    <citation type="submission" date="2022-12" db="EMBL/GenBank/DDBJ databases">
        <authorList>
            <person name="Webb A."/>
        </authorList>
    </citation>
    <scope>NUCLEOTIDE SEQUENCE</scope>
    <source>
        <strain evidence="8">Hp1</strain>
    </source>
</reference>
<keyword evidence="3 6" id="KW-0964">Secreted</keyword>
<dbReference type="SUPFAM" id="SSF48647">
    <property type="entry name" value="Fungal elicitin"/>
    <property type="match status" value="1"/>
</dbReference>
<evidence type="ECO:0000256" key="2">
    <source>
        <dbReference type="ARBA" id="ARBA00009544"/>
    </source>
</evidence>
<keyword evidence="7" id="KW-0732">Signal</keyword>
<dbReference type="Gene3D" id="1.10.239.10">
    <property type="entry name" value="Elicitin domain"/>
    <property type="match status" value="1"/>
</dbReference>
<proteinExistence type="inferred from homology"/>